<organism evidence="2 3">
    <name type="scientific">Ligilactobacillus ruminis</name>
    <dbReference type="NCBI Taxonomy" id="1623"/>
    <lineage>
        <taxon>Bacteria</taxon>
        <taxon>Bacillati</taxon>
        <taxon>Bacillota</taxon>
        <taxon>Bacilli</taxon>
        <taxon>Lactobacillales</taxon>
        <taxon>Lactobacillaceae</taxon>
        <taxon>Ligilactobacillus</taxon>
    </lineage>
</organism>
<dbReference type="PANTHER" id="PTHR43404">
    <property type="entry name" value="LIPOPOLYSACCHARIDE CHOLINEPHOSPHOTRANSFERASE LICD"/>
    <property type="match status" value="1"/>
</dbReference>
<evidence type="ECO:0000259" key="1">
    <source>
        <dbReference type="Pfam" id="PF04991"/>
    </source>
</evidence>
<protein>
    <submittedName>
        <fullName evidence="2">LicD family protein</fullName>
    </submittedName>
</protein>
<reference evidence="2 3" key="1">
    <citation type="submission" date="2018-08" db="EMBL/GenBank/DDBJ databases">
        <title>A genome reference for cultivated species of the human gut microbiota.</title>
        <authorList>
            <person name="Zou Y."/>
            <person name="Xue W."/>
            <person name="Luo G."/>
        </authorList>
    </citation>
    <scope>NUCLEOTIDE SEQUENCE [LARGE SCALE GENOMIC DNA]</scope>
    <source>
        <strain evidence="2 3">TF10-9AT</strain>
    </source>
</reference>
<accession>A0A3E4MG16</accession>
<gene>
    <name evidence="2" type="ORF">DXD09_00675</name>
</gene>
<evidence type="ECO:0000313" key="3">
    <source>
        <dbReference type="Proteomes" id="UP000260790"/>
    </source>
</evidence>
<dbReference type="EMBL" id="QSQR01000001">
    <property type="protein sequence ID" value="RGK48282.1"/>
    <property type="molecule type" value="Genomic_DNA"/>
</dbReference>
<dbReference type="AlphaFoldDB" id="A0A3E4MG16"/>
<dbReference type="InterPro" id="IPR052942">
    <property type="entry name" value="LPS_cholinephosphotransferase"/>
</dbReference>
<dbReference type="GO" id="GO:0009100">
    <property type="term" value="P:glycoprotein metabolic process"/>
    <property type="evidence" value="ECO:0007669"/>
    <property type="project" value="UniProtKB-ARBA"/>
</dbReference>
<dbReference type="PANTHER" id="PTHR43404:SF2">
    <property type="entry name" value="LIPOPOLYSACCHARIDE CHOLINEPHOSPHOTRANSFERASE LICD"/>
    <property type="match status" value="1"/>
</dbReference>
<name>A0A3E4MG16_9LACO</name>
<evidence type="ECO:0000313" key="2">
    <source>
        <dbReference type="EMBL" id="RGK48282.1"/>
    </source>
</evidence>
<sequence>MKFLSQMQIRDVLLNILLELQQACKKNGINFYLVGGSLLGAVRHQGFIPWDDDVDIGLRRPDYDRLQELSKKDDFLPPYLKLISHEKGNSQYPFMKIIDTRYSMEQGYIKEGDVTSIWIDIMPTDGLPTDDRKIKIIYKKAALYRKILMLNFAKAGEGKSKLKALLKPLIIPFAKMIGVNRANKLLDNLSRSTPYEKADKVGCIMWGLYGTRECMDKKEFEQSVEVTFEGHTFEAPSCWDSYLSNLYGNYMELPPKEKQITHELKVWKKETEEF</sequence>
<feature type="domain" description="LicD/FKTN/FKRP nucleotidyltransferase" evidence="1">
    <location>
        <begin position="24"/>
        <end position="248"/>
    </location>
</feature>
<dbReference type="Proteomes" id="UP000260790">
    <property type="component" value="Unassembled WGS sequence"/>
</dbReference>
<comment type="caution">
    <text evidence="2">The sequence shown here is derived from an EMBL/GenBank/DDBJ whole genome shotgun (WGS) entry which is preliminary data.</text>
</comment>
<dbReference type="InterPro" id="IPR007074">
    <property type="entry name" value="LicD/FKTN/FKRP_NTP_transf"/>
</dbReference>
<dbReference type="Pfam" id="PF04991">
    <property type="entry name" value="LicD"/>
    <property type="match status" value="1"/>
</dbReference>
<proteinExistence type="predicted"/>